<evidence type="ECO:0000256" key="2">
    <source>
        <dbReference type="ARBA" id="ARBA00022448"/>
    </source>
</evidence>
<accession>A0ABW0GPC8</accession>
<dbReference type="PANTHER" id="PTHR30222:SF17">
    <property type="entry name" value="SPERMIDINE_PUTRESCINE-BINDING PERIPLASMIC PROTEIN"/>
    <property type="match status" value="1"/>
</dbReference>
<proteinExistence type="predicted"/>
<keyword evidence="4" id="KW-0574">Periplasm</keyword>
<dbReference type="PANTHER" id="PTHR30222">
    <property type="entry name" value="SPERMIDINE/PUTRESCINE-BINDING PERIPLASMIC PROTEIN"/>
    <property type="match status" value="1"/>
</dbReference>
<dbReference type="RefSeq" id="WP_340268396.1">
    <property type="nucleotide sequence ID" value="NZ_JBBEOG010000002.1"/>
</dbReference>
<dbReference type="CDD" id="cd13590">
    <property type="entry name" value="PBP2_PotD_PotF_like"/>
    <property type="match status" value="1"/>
</dbReference>
<dbReference type="PROSITE" id="PS51318">
    <property type="entry name" value="TAT"/>
    <property type="match status" value="1"/>
</dbReference>
<comment type="subcellular location">
    <subcellularLocation>
        <location evidence="1">Periplasm</location>
    </subcellularLocation>
</comment>
<dbReference type="InterPro" id="IPR006311">
    <property type="entry name" value="TAT_signal"/>
</dbReference>
<sequence length="421" mass="45574">MTARPLRRRPDLHTLSPAARAVIAAQLGGRRASRRDVLRGMGVAGLGLGLAACGTGGTATGAGSGASAGALTPPEDVSADDPTLNWANWTLYLDVSDDGSTYPTLDAFEEETGITVNYSEDIDGNDSYYGRIQGQLANGDDIGQDIVVFTDWMAARMIRLGYAQQLDEANIPNKQNILPNLADVDFDPGRQSSLTWQSGFAGIAWNRDAVPGGLSSVADLWKPELRGRVEVLDEMRDTIGLIMLDQGVDIAGDWGDAEFGAALEELERQVESGQIRQVVGNSYKEDLVSGDALAVIGWSGDITQINFESGDRWEFAIPDAGGTLWSDNMLVPIGSPRKTNAETLMNYYYDPAVAAEVAAWVNYITPVQGAREAMLEIDPELAEDPLIFPTEEFLQNVSIFRTLAAEEETDFTTRFQQVIGR</sequence>
<dbReference type="InterPro" id="IPR001188">
    <property type="entry name" value="Sperm_putr-bd"/>
</dbReference>
<evidence type="ECO:0000313" key="5">
    <source>
        <dbReference type="EMBL" id="MFC5380361.1"/>
    </source>
</evidence>
<evidence type="ECO:0000256" key="3">
    <source>
        <dbReference type="ARBA" id="ARBA00022729"/>
    </source>
</evidence>
<gene>
    <name evidence="5" type="ORF">ACFPJ6_06130</name>
</gene>
<keyword evidence="2" id="KW-0813">Transport</keyword>
<evidence type="ECO:0000313" key="6">
    <source>
        <dbReference type="Proteomes" id="UP001596122"/>
    </source>
</evidence>
<name>A0ABW0GPC8_9MICO</name>
<dbReference type="Gene3D" id="3.40.190.10">
    <property type="entry name" value="Periplasmic binding protein-like II"/>
    <property type="match status" value="2"/>
</dbReference>
<reference evidence="6" key="1">
    <citation type="journal article" date="2019" name="Int. J. Syst. Evol. Microbiol.">
        <title>The Global Catalogue of Microorganisms (GCM) 10K type strain sequencing project: providing services to taxonomists for standard genome sequencing and annotation.</title>
        <authorList>
            <consortium name="The Broad Institute Genomics Platform"/>
            <consortium name="The Broad Institute Genome Sequencing Center for Infectious Disease"/>
            <person name="Wu L."/>
            <person name="Ma J."/>
        </authorList>
    </citation>
    <scope>NUCLEOTIDE SEQUENCE [LARGE SCALE GENOMIC DNA]</scope>
    <source>
        <strain evidence="6">CCUG 43114</strain>
    </source>
</reference>
<dbReference type="PRINTS" id="PR00909">
    <property type="entry name" value="SPERMDNBNDNG"/>
</dbReference>
<protein>
    <submittedName>
        <fullName evidence="5">PotD/PotF family extracellular solute-binding protein</fullName>
    </submittedName>
</protein>
<dbReference type="EMBL" id="JBHSLD010000007">
    <property type="protein sequence ID" value="MFC5380361.1"/>
    <property type="molecule type" value="Genomic_DNA"/>
</dbReference>
<dbReference type="Pfam" id="PF13416">
    <property type="entry name" value="SBP_bac_8"/>
    <property type="match status" value="1"/>
</dbReference>
<evidence type="ECO:0000256" key="4">
    <source>
        <dbReference type="ARBA" id="ARBA00022764"/>
    </source>
</evidence>
<evidence type="ECO:0000256" key="1">
    <source>
        <dbReference type="ARBA" id="ARBA00004418"/>
    </source>
</evidence>
<comment type="caution">
    <text evidence="5">The sequence shown here is derived from an EMBL/GenBank/DDBJ whole genome shotgun (WGS) entry which is preliminary data.</text>
</comment>
<dbReference type="SUPFAM" id="SSF53850">
    <property type="entry name" value="Periplasmic binding protein-like II"/>
    <property type="match status" value="1"/>
</dbReference>
<dbReference type="Proteomes" id="UP001596122">
    <property type="component" value="Unassembled WGS sequence"/>
</dbReference>
<organism evidence="5 6">
    <name type="scientific">Aquipuribacter nitratireducens</name>
    <dbReference type="NCBI Taxonomy" id="650104"/>
    <lineage>
        <taxon>Bacteria</taxon>
        <taxon>Bacillati</taxon>
        <taxon>Actinomycetota</taxon>
        <taxon>Actinomycetes</taxon>
        <taxon>Micrococcales</taxon>
        <taxon>Intrasporangiaceae</taxon>
        <taxon>Aquipuribacter</taxon>
    </lineage>
</organism>
<keyword evidence="6" id="KW-1185">Reference proteome</keyword>
<keyword evidence="3" id="KW-0732">Signal</keyword>
<dbReference type="InterPro" id="IPR006059">
    <property type="entry name" value="SBP"/>
</dbReference>